<dbReference type="Proteomes" id="UP000824120">
    <property type="component" value="Chromosome 5"/>
</dbReference>
<dbReference type="EMBL" id="JACXVP010000005">
    <property type="protein sequence ID" value="KAG5603709.1"/>
    <property type="molecule type" value="Genomic_DNA"/>
</dbReference>
<reference evidence="1 2" key="1">
    <citation type="submission" date="2020-09" db="EMBL/GenBank/DDBJ databases">
        <title>De no assembly of potato wild relative species, Solanum commersonii.</title>
        <authorList>
            <person name="Cho K."/>
        </authorList>
    </citation>
    <scope>NUCLEOTIDE SEQUENCE [LARGE SCALE GENOMIC DNA]</scope>
    <source>
        <strain evidence="1">LZ3.2</strain>
        <tissue evidence="1">Leaf</tissue>
    </source>
</reference>
<gene>
    <name evidence="1" type="ORF">H5410_025201</name>
</gene>
<sequence length="173" mass="20313">MKEYWVSESWTKDRILVDSIPRGMVDFNFQPILMWKDGEILIHGRTKLASYNPKMKSFMLVNVYSEVTTAIIYIPSFYSLKTIMGDDFQLRNVYLTIWVNISELKVIPHDSLEQVKAWDVSSHYSNITVNINHPELLLFLGCTKLAWCDFESRFSHLSKLLIVQNYSYPYQAE</sequence>
<accession>A0A9J5YV39</accession>
<dbReference type="AlphaFoldDB" id="A0A9J5YV39"/>
<protein>
    <submittedName>
        <fullName evidence="1">Uncharacterized protein</fullName>
    </submittedName>
</protein>
<evidence type="ECO:0000313" key="1">
    <source>
        <dbReference type="EMBL" id="KAG5603709.1"/>
    </source>
</evidence>
<proteinExistence type="predicted"/>
<name>A0A9J5YV39_SOLCO</name>
<organism evidence="1 2">
    <name type="scientific">Solanum commersonii</name>
    <name type="common">Commerson's wild potato</name>
    <name type="synonym">Commerson's nightshade</name>
    <dbReference type="NCBI Taxonomy" id="4109"/>
    <lineage>
        <taxon>Eukaryota</taxon>
        <taxon>Viridiplantae</taxon>
        <taxon>Streptophyta</taxon>
        <taxon>Embryophyta</taxon>
        <taxon>Tracheophyta</taxon>
        <taxon>Spermatophyta</taxon>
        <taxon>Magnoliopsida</taxon>
        <taxon>eudicotyledons</taxon>
        <taxon>Gunneridae</taxon>
        <taxon>Pentapetalae</taxon>
        <taxon>asterids</taxon>
        <taxon>lamiids</taxon>
        <taxon>Solanales</taxon>
        <taxon>Solanaceae</taxon>
        <taxon>Solanoideae</taxon>
        <taxon>Solaneae</taxon>
        <taxon>Solanum</taxon>
    </lineage>
</organism>
<dbReference type="OrthoDB" id="610337at2759"/>
<keyword evidence="2" id="KW-1185">Reference proteome</keyword>
<evidence type="ECO:0000313" key="2">
    <source>
        <dbReference type="Proteomes" id="UP000824120"/>
    </source>
</evidence>
<comment type="caution">
    <text evidence="1">The sequence shown here is derived from an EMBL/GenBank/DDBJ whole genome shotgun (WGS) entry which is preliminary data.</text>
</comment>